<comment type="caution">
    <text evidence="5">The sequence shown here is derived from an EMBL/GenBank/DDBJ whole genome shotgun (WGS) entry which is preliminary data.</text>
</comment>
<dbReference type="PRINTS" id="PR00413">
    <property type="entry name" value="HADHALOGNASE"/>
</dbReference>
<dbReference type="Gene3D" id="3.40.50.1000">
    <property type="entry name" value="HAD superfamily/HAD-like"/>
    <property type="match status" value="1"/>
</dbReference>
<dbReference type="Pfam" id="PF13419">
    <property type="entry name" value="HAD_2"/>
    <property type="match status" value="1"/>
</dbReference>
<dbReference type="GO" id="GO:0006281">
    <property type="term" value="P:DNA repair"/>
    <property type="evidence" value="ECO:0007669"/>
    <property type="project" value="TreeGrafter"/>
</dbReference>
<comment type="catalytic activity">
    <reaction evidence="1">
        <text>2-phosphoglycolate + H2O = glycolate + phosphate</text>
        <dbReference type="Rhea" id="RHEA:14369"/>
        <dbReference type="ChEBI" id="CHEBI:15377"/>
        <dbReference type="ChEBI" id="CHEBI:29805"/>
        <dbReference type="ChEBI" id="CHEBI:43474"/>
        <dbReference type="ChEBI" id="CHEBI:58033"/>
        <dbReference type="EC" id="3.1.3.18"/>
    </reaction>
</comment>
<dbReference type="Gene3D" id="1.10.150.240">
    <property type="entry name" value="Putative phosphatase, domain 2"/>
    <property type="match status" value="1"/>
</dbReference>
<dbReference type="EC" id="3.1.3.18" evidence="4"/>
<comment type="similarity">
    <text evidence="3">Belongs to the HAD-like hydrolase superfamily. CbbY/CbbZ/Gph/YieH family.</text>
</comment>
<evidence type="ECO:0000313" key="5">
    <source>
        <dbReference type="EMBL" id="PZR18830.1"/>
    </source>
</evidence>
<evidence type="ECO:0000256" key="1">
    <source>
        <dbReference type="ARBA" id="ARBA00000830"/>
    </source>
</evidence>
<dbReference type="InterPro" id="IPR050155">
    <property type="entry name" value="HAD-like_hydrolase_sf"/>
</dbReference>
<dbReference type="AlphaFoldDB" id="A0A2W5TT31"/>
<dbReference type="SUPFAM" id="SSF56784">
    <property type="entry name" value="HAD-like"/>
    <property type="match status" value="1"/>
</dbReference>
<reference evidence="5 6" key="1">
    <citation type="submission" date="2017-08" db="EMBL/GenBank/DDBJ databases">
        <title>Infants hospitalized years apart are colonized by the same room-sourced microbial strains.</title>
        <authorList>
            <person name="Brooks B."/>
            <person name="Olm M.R."/>
            <person name="Firek B.A."/>
            <person name="Baker R."/>
            <person name="Thomas B.C."/>
            <person name="Morowitz M.J."/>
            <person name="Banfield J.F."/>
        </authorList>
    </citation>
    <scope>NUCLEOTIDE SEQUENCE [LARGE SCALE GENOMIC DNA]</scope>
    <source>
        <strain evidence="5">S2_003_000_R2_14</strain>
    </source>
</reference>
<evidence type="ECO:0000256" key="3">
    <source>
        <dbReference type="ARBA" id="ARBA00006171"/>
    </source>
</evidence>
<dbReference type="GO" id="GO:0008967">
    <property type="term" value="F:phosphoglycolate phosphatase activity"/>
    <property type="evidence" value="ECO:0007669"/>
    <property type="project" value="UniProtKB-EC"/>
</dbReference>
<dbReference type="PANTHER" id="PTHR43434:SF1">
    <property type="entry name" value="PHOSPHOGLYCOLATE PHOSPHATASE"/>
    <property type="match status" value="1"/>
</dbReference>
<proteinExistence type="inferred from homology"/>
<protein>
    <recommendedName>
        <fullName evidence="4">phosphoglycolate phosphatase</fullName>
        <ecNumber evidence="4">3.1.3.18</ecNumber>
    </recommendedName>
</protein>
<dbReference type="PANTHER" id="PTHR43434">
    <property type="entry name" value="PHOSPHOGLYCOLATE PHOSPHATASE"/>
    <property type="match status" value="1"/>
</dbReference>
<dbReference type="NCBIfam" id="TIGR01509">
    <property type="entry name" value="HAD-SF-IA-v3"/>
    <property type="match status" value="1"/>
</dbReference>
<dbReference type="InterPro" id="IPR041492">
    <property type="entry name" value="HAD_2"/>
</dbReference>
<dbReference type="InterPro" id="IPR036412">
    <property type="entry name" value="HAD-like_sf"/>
</dbReference>
<dbReference type="InterPro" id="IPR023198">
    <property type="entry name" value="PGP-like_dom2"/>
</dbReference>
<comment type="pathway">
    <text evidence="2">Organic acid metabolism; glycolate biosynthesis; glycolate from 2-phosphoglycolate: step 1/1.</text>
</comment>
<organism evidence="5 6">
    <name type="scientific">Archangium gephyra</name>
    <dbReference type="NCBI Taxonomy" id="48"/>
    <lineage>
        <taxon>Bacteria</taxon>
        <taxon>Pseudomonadati</taxon>
        <taxon>Myxococcota</taxon>
        <taxon>Myxococcia</taxon>
        <taxon>Myxococcales</taxon>
        <taxon>Cystobacterineae</taxon>
        <taxon>Archangiaceae</taxon>
        <taxon>Archangium</taxon>
    </lineage>
</organism>
<sequence length="191" mass="20267">MDGVLVKSEEVWFRVVEAAGLRFRGSPITRDEFFPTFGQGTAADIPVFGLTVSVTELDAFYVAEFVKHLDAMWVNPDAKPLLTALRSGGVKTALATNTVGPLAEKILARAGLSGLFDSLGTSDRVANAKPAPDILQLALRELALAPTDAVMVGDSRFDRQAAKSAGVRFVGLGIDGDARLEQLGALPTVLR</sequence>
<evidence type="ECO:0000256" key="4">
    <source>
        <dbReference type="ARBA" id="ARBA00013078"/>
    </source>
</evidence>
<dbReference type="EMBL" id="QFQP01000001">
    <property type="protein sequence ID" value="PZR18830.1"/>
    <property type="molecule type" value="Genomic_DNA"/>
</dbReference>
<evidence type="ECO:0000313" key="6">
    <source>
        <dbReference type="Proteomes" id="UP000249061"/>
    </source>
</evidence>
<dbReference type="InterPro" id="IPR023214">
    <property type="entry name" value="HAD_sf"/>
</dbReference>
<evidence type="ECO:0000256" key="2">
    <source>
        <dbReference type="ARBA" id="ARBA00004818"/>
    </source>
</evidence>
<dbReference type="NCBIfam" id="TIGR01549">
    <property type="entry name" value="HAD-SF-IA-v1"/>
    <property type="match status" value="1"/>
</dbReference>
<name>A0A2W5TT31_9BACT</name>
<dbReference type="Proteomes" id="UP000249061">
    <property type="component" value="Unassembled WGS sequence"/>
</dbReference>
<dbReference type="InterPro" id="IPR006439">
    <property type="entry name" value="HAD-SF_hydro_IA"/>
</dbReference>
<gene>
    <name evidence="5" type="ORF">DI536_02080</name>
</gene>
<dbReference type="GO" id="GO:0005829">
    <property type="term" value="C:cytosol"/>
    <property type="evidence" value="ECO:0007669"/>
    <property type="project" value="TreeGrafter"/>
</dbReference>
<accession>A0A2W5TT31</accession>